<feature type="coiled-coil region" evidence="1">
    <location>
        <begin position="86"/>
        <end position="113"/>
    </location>
</feature>
<keyword evidence="1" id="KW-0175">Coiled coil</keyword>
<accession>U6M310</accession>
<sequence>MVPPSPFAANGVSPAAAAAAAAAVTSSSDNNSSSSSSNIPPLLHALVGLPSMEEFKERIKLEKFAEKLKNAKKNSQKNIELHKPLVQRLKAELECLDTALKDILEKEEALKQRMPFASSSS</sequence>
<reference evidence="2" key="2">
    <citation type="submission" date="2013-10" db="EMBL/GenBank/DDBJ databases">
        <authorList>
            <person name="Aslett M."/>
        </authorList>
    </citation>
    <scope>NUCLEOTIDE SEQUENCE [LARGE SCALE GENOMIC DNA]</scope>
    <source>
        <strain evidence="2">Weybridge</strain>
    </source>
</reference>
<reference evidence="2" key="1">
    <citation type="submission" date="2013-10" db="EMBL/GenBank/DDBJ databases">
        <title>Genomic analysis of the causative agents of coccidiosis in chickens.</title>
        <authorList>
            <person name="Reid A.J."/>
            <person name="Blake D."/>
            <person name="Billington K."/>
            <person name="Browne H."/>
            <person name="Dunn M."/>
            <person name="Hung S."/>
            <person name="Kawahara F."/>
            <person name="Miranda-Saavedra D."/>
            <person name="Mourier T."/>
            <person name="Nagra H."/>
            <person name="Otto T.D."/>
            <person name="Rawlings N."/>
            <person name="Sanchez A."/>
            <person name="Sanders M."/>
            <person name="Subramaniam C."/>
            <person name="Tay Y."/>
            <person name="Dear P."/>
            <person name="Doerig C."/>
            <person name="Gruber A."/>
            <person name="Parkinson J."/>
            <person name="Shirley M."/>
            <person name="Wan K.L."/>
            <person name="Berriman M."/>
            <person name="Tomley F."/>
            <person name="Pain A."/>
        </authorList>
    </citation>
    <scope>NUCLEOTIDE SEQUENCE [LARGE SCALE GENOMIC DNA]</scope>
    <source>
        <strain evidence="2">Weybridge</strain>
    </source>
</reference>
<protein>
    <submittedName>
        <fullName evidence="2">Uncharacterized protein</fullName>
    </submittedName>
</protein>
<organism evidence="2 3">
    <name type="scientific">Eimeria maxima</name>
    <name type="common">Coccidian parasite</name>
    <dbReference type="NCBI Taxonomy" id="5804"/>
    <lineage>
        <taxon>Eukaryota</taxon>
        <taxon>Sar</taxon>
        <taxon>Alveolata</taxon>
        <taxon>Apicomplexa</taxon>
        <taxon>Conoidasida</taxon>
        <taxon>Coccidia</taxon>
        <taxon>Eucoccidiorida</taxon>
        <taxon>Eimeriorina</taxon>
        <taxon>Eimeriidae</taxon>
        <taxon>Eimeria</taxon>
    </lineage>
</organism>
<dbReference type="RefSeq" id="XP_013333484.1">
    <property type="nucleotide sequence ID" value="XM_013478030.1"/>
</dbReference>
<dbReference type="EMBL" id="HG719129">
    <property type="protein sequence ID" value="CDJ56834.1"/>
    <property type="molecule type" value="Genomic_DNA"/>
</dbReference>
<dbReference type="GeneID" id="25336447"/>
<keyword evidence="3" id="KW-1185">Reference proteome</keyword>
<name>U6M310_EIMMA</name>
<dbReference type="Proteomes" id="UP000030763">
    <property type="component" value="Unassembled WGS sequence"/>
</dbReference>
<evidence type="ECO:0000313" key="3">
    <source>
        <dbReference type="Proteomes" id="UP000030763"/>
    </source>
</evidence>
<dbReference type="VEuPathDB" id="ToxoDB:EMWEY_00024610"/>
<evidence type="ECO:0000256" key="1">
    <source>
        <dbReference type="SAM" id="Coils"/>
    </source>
</evidence>
<dbReference type="AlphaFoldDB" id="U6M310"/>
<dbReference type="OrthoDB" id="347258at2759"/>
<evidence type="ECO:0000313" key="2">
    <source>
        <dbReference type="EMBL" id="CDJ56834.1"/>
    </source>
</evidence>
<gene>
    <name evidence="2" type="ORF">EMWEY_00024610</name>
</gene>
<proteinExistence type="predicted"/>